<feature type="domain" description="(S)-ureidoglycine aminohydrolase cupin" evidence="1">
    <location>
        <begin position="51"/>
        <end position="122"/>
    </location>
</feature>
<evidence type="ECO:0000313" key="3">
    <source>
        <dbReference type="Proteomes" id="UP001055101"/>
    </source>
</evidence>
<dbReference type="Gene3D" id="2.60.120.10">
    <property type="entry name" value="Jelly Rolls"/>
    <property type="match status" value="1"/>
</dbReference>
<proteinExistence type="predicted"/>
<dbReference type="Pfam" id="PF05899">
    <property type="entry name" value="Cupin_3"/>
    <property type="match status" value="1"/>
</dbReference>
<dbReference type="Proteomes" id="UP001055101">
    <property type="component" value="Unassembled WGS sequence"/>
</dbReference>
<name>A0ABQ4TN42_9HYPH</name>
<evidence type="ECO:0000259" key="1">
    <source>
        <dbReference type="Pfam" id="PF05899"/>
    </source>
</evidence>
<gene>
    <name evidence="2" type="ORF">EKPJFOCH_3311</name>
</gene>
<dbReference type="CDD" id="cd02227">
    <property type="entry name" value="cupin_TM1112-like"/>
    <property type="match status" value="1"/>
</dbReference>
<accession>A0ABQ4TN42</accession>
<protein>
    <recommendedName>
        <fullName evidence="1">(S)-ureidoglycine aminohydrolase cupin domain-containing protein</fullName>
    </recommendedName>
</protein>
<reference evidence="2" key="1">
    <citation type="journal article" date="2021" name="Front. Microbiol.">
        <title>Comprehensive Comparative Genomics and Phenotyping of Methylobacterium Species.</title>
        <authorList>
            <person name="Alessa O."/>
            <person name="Ogura Y."/>
            <person name="Fujitani Y."/>
            <person name="Takami H."/>
            <person name="Hayashi T."/>
            <person name="Sahin N."/>
            <person name="Tani A."/>
        </authorList>
    </citation>
    <scope>NUCLEOTIDE SEQUENCE</scope>
    <source>
        <strain evidence="2">DSM 23674</strain>
    </source>
</reference>
<comment type="caution">
    <text evidence="2">The sequence shown here is derived from an EMBL/GenBank/DDBJ whole genome shotgun (WGS) entry which is preliminary data.</text>
</comment>
<dbReference type="InterPro" id="IPR008579">
    <property type="entry name" value="UGlyAH_Cupin_dom"/>
</dbReference>
<reference evidence="2" key="2">
    <citation type="submission" date="2021-08" db="EMBL/GenBank/DDBJ databases">
        <authorList>
            <person name="Tani A."/>
            <person name="Ola A."/>
            <person name="Ogura Y."/>
            <person name="Katsura K."/>
            <person name="Hayashi T."/>
        </authorList>
    </citation>
    <scope>NUCLEOTIDE SEQUENCE</scope>
    <source>
        <strain evidence="2">DSM 23674</strain>
    </source>
</reference>
<keyword evidence="3" id="KW-1185">Reference proteome</keyword>
<sequence>MGADAILMRATVATIPMIPSVTSVDLRAAPIEPSWIRKGNPLARNATLSRSADGLASTLVWDCTAGEFQWIYEIDETIYFLEGSATISDGHNPPKTFGPGDVLFLPRGAVCHWHVESYVKKVAFCRRTLPKTVGLGMRAFARLVRMVKGGSSGGFQVGPAGAA</sequence>
<organism evidence="2 3">
    <name type="scientific">Methylobacterium thuringiense</name>
    <dbReference type="NCBI Taxonomy" id="1003091"/>
    <lineage>
        <taxon>Bacteria</taxon>
        <taxon>Pseudomonadati</taxon>
        <taxon>Pseudomonadota</taxon>
        <taxon>Alphaproteobacteria</taxon>
        <taxon>Hyphomicrobiales</taxon>
        <taxon>Methylobacteriaceae</taxon>
        <taxon>Methylobacterium</taxon>
    </lineage>
</organism>
<evidence type="ECO:0000313" key="2">
    <source>
        <dbReference type="EMBL" id="GJE56803.1"/>
    </source>
</evidence>
<dbReference type="InterPro" id="IPR014710">
    <property type="entry name" value="RmlC-like_jellyroll"/>
</dbReference>
<dbReference type="SUPFAM" id="SSF51182">
    <property type="entry name" value="RmlC-like cupins"/>
    <property type="match status" value="1"/>
</dbReference>
<dbReference type="PANTHER" id="PTHR40943">
    <property type="entry name" value="CYTOPLASMIC PROTEIN-RELATED"/>
    <property type="match status" value="1"/>
</dbReference>
<dbReference type="PANTHER" id="PTHR40943:SF1">
    <property type="entry name" value="CYTOPLASMIC PROTEIN"/>
    <property type="match status" value="1"/>
</dbReference>
<dbReference type="InterPro" id="IPR011051">
    <property type="entry name" value="RmlC_Cupin_sf"/>
</dbReference>
<dbReference type="EMBL" id="BPRA01000015">
    <property type="protein sequence ID" value="GJE56803.1"/>
    <property type="molecule type" value="Genomic_DNA"/>
</dbReference>